<evidence type="ECO:0000313" key="10">
    <source>
        <dbReference type="Proteomes" id="UP000275385"/>
    </source>
</evidence>
<comment type="similarity">
    <text evidence="2 8">Belongs to the cytochrome P450 family.</text>
</comment>
<evidence type="ECO:0000256" key="3">
    <source>
        <dbReference type="ARBA" id="ARBA00022723"/>
    </source>
</evidence>
<gene>
    <name evidence="9" type="ORF">DL546_001332</name>
</gene>
<dbReference type="InterPro" id="IPR017972">
    <property type="entry name" value="Cyt_P450_CS"/>
</dbReference>
<dbReference type="SUPFAM" id="SSF48264">
    <property type="entry name" value="Cytochrome P450"/>
    <property type="match status" value="1"/>
</dbReference>
<dbReference type="CDD" id="cd11063">
    <property type="entry name" value="CYP52"/>
    <property type="match status" value="1"/>
</dbReference>
<dbReference type="InterPro" id="IPR001128">
    <property type="entry name" value="Cyt_P450"/>
</dbReference>
<evidence type="ECO:0000256" key="8">
    <source>
        <dbReference type="RuleBase" id="RU000461"/>
    </source>
</evidence>
<dbReference type="AlphaFoldDB" id="A0A420Y0W7"/>
<name>A0A420Y0W7_9PEZI</name>
<evidence type="ECO:0000256" key="6">
    <source>
        <dbReference type="ARBA" id="ARBA00023033"/>
    </source>
</evidence>
<organism evidence="9 10">
    <name type="scientific">Coniochaeta pulveracea</name>
    <dbReference type="NCBI Taxonomy" id="177199"/>
    <lineage>
        <taxon>Eukaryota</taxon>
        <taxon>Fungi</taxon>
        <taxon>Dikarya</taxon>
        <taxon>Ascomycota</taxon>
        <taxon>Pezizomycotina</taxon>
        <taxon>Sordariomycetes</taxon>
        <taxon>Sordariomycetidae</taxon>
        <taxon>Coniochaetales</taxon>
        <taxon>Coniochaetaceae</taxon>
        <taxon>Coniochaeta</taxon>
    </lineage>
</organism>
<dbReference type="GO" id="GO:0020037">
    <property type="term" value="F:heme binding"/>
    <property type="evidence" value="ECO:0007669"/>
    <property type="project" value="InterPro"/>
</dbReference>
<dbReference type="EMBL" id="QVQW01000075">
    <property type="protein sequence ID" value="RKU41399.1"/>
    <property type="molecule type" value="Genomic_DNA"/>
</dbReference>
<dbReference type="Proteomes" id="UP000275385">
    <property type="component" value="Unassembled WGS sequence"/>
</dbReference>
<dbReference type="STRING" id="177199.A0A420Y0W7"/>
<dbReference type="GO" id="GO:0005506">
    <property type="term" value="F:iron ion binding"/>
    <property type="evidence" value="ECO:0007669"/>
    <property type="project" value="InterPro"/>
</dbReference>
<comment type="cofactor">
    <cofactor evidence="1 7">
        <name>heme</name>
        <dbReference type="ChEBI" id="CHEBI:30413"/>
    </cofactor>
</comment>
<evidence type="ECO:0000256" key="2">
    <source>
        <dbReference type="ARBA" id="ARBA00010617"/>
    </source>
</evidence>
<dbReference type="Gene3D" id="1.10.630.10">
    <property type="entry name" value="Cytochrome P450"/>
    <property type="match status" value="1"/>
</dbReference>
<comment type="caution">
    <text evidence="9">The sequence shown here is derived from an EMBL/GenBank/DDBJ whole genome shotgun (WGS) entry which is preliminary data.</text>
</comment>
<dbReference type="GO" id="GO:0016705">
    <property type="term" value="F:oxidoreductase activity, acting on paired donors, with incorporation or reduction of molecular oxygen"/>
    <property type="evidence" value="ECO:0007669"/>
    <property type="project" value="InterPro"/>
</dbReference>
<proteinExistence type="inferred from homology"/>
<keyword evidence="5 7" id="KW-0408">Iron</keyword>
<keyword evidence="7 8" id="KW-0349">Heme</keyword>
<reference evidence="9 10" key="1">
    <citation type="submission" date="2018-08" db="EMBL/GenBank/DDBJ databases">
        <title>Draft genome of the lignicolous fungus Coniochaeta pulveracea.</title>
        <authorList>
            <person name="Borstlap C.J."/>
            <person name="De Witt R.N."/>
            <person name="Botha A."/>
            <person name="Volschenk H."/>
        </authorList>
    </citation>
    <scope>NUCLEOTIDE SEQUENCE [LARGE SCALE GENOMIC DNA]</scope>
    <source>
        <strain evidence="9 10">CAB683</strain>
    </source>
</reference>
<keyword evidence="4 8" id="KW-0560">Oxidoreductase</keyword>
<accession>A0A420Y0W7</accession>
<evidence type="ECO:0000256" key="7">
    <source>
        <dbReference type="PIRSR" id="PIRSR602401-1"/>
    </source>
</evidence>
<evidence type="ECO:0000313" key="9">
    <source>
        <dbReference type="EMBL" id="RKU41399.1"/>
    </source>
</evidence>
<dbReference type="InterPro" id="IPR036396">
    <property type="entry name" value="Cyt_P450_sf"/>
</dbReference>
<evidence type="ECO:0000256" key="5">
    <source>
        <dbReference type="ARBA" id="ARBA00023004"/>
    </source>
</evidence>
<keyword evidence="3 7" id="KW-0479">Metal-binding</keyword>
<evidence type="ECO:0000256" key="1">
    <source>
        <dbReference type="ARBA" id="ARBA00001971"/>
    </source>
</evidence>
<keyword evidence="6 8" id="KW-0503">Monooxygenase</keyword>
<dbReference type="PANTHER" id="PTHR24287">
    <property type="entry name" value="P450, PUTATIVE (EUROFUNG)-RELATED"/>
    <property type="match status" value="1"/>
</dbReference>
<dbReference type="GO" id="GO:0004497">
    <property type="term" value="F:monooxygenase activity"/>
    <property type="evidence" value="ECO:0007669"/>
    <property type="project" value="UniProtKB-KW"/>
</dbReference>
<feature type="binding site" description="axial binding residue" evidence="7">
    <location>
        <position position="459"/>
    </location>
    <ligand>
        <name>heme</name>
        <dbReference type="ChEBI" id="CHEBI:30413"/>
    </ligand>
    <ligandPart>
        <name>Fe</name>
        <dbReference type="ChEBI" id="CHEBI:18248"/>
    </ligandPart>
</feature>
<protein>
    <submittedName>
        <fullName evidence="9">Uncharacterized protein</fullName>
    </submittedName>
</protein>
<dbReference type="PANTHER" id="PTHR24287:SF17">
    <property type="entry name" value="P450, PUTATIVE (EUROFUNG)-RELATED"/>
    <property type="match status" value="1"/>
</dbReference>
<dbReference type="OrthoDB" id="1470350at2759"/>
<keyword evidence="10" id="KW-1185">Reference proteome</keyword>
<dbReference type="PRINTS" id="PR00385">
    <property type="entry name" value="P450"/>
</dbReference>
<evidence type="ECO:0000256" key="4">
    <source>
        <dbReference type="ARBA" id="ARBA00023002"/>
    </source>
</evidence>
<sequence>MHMYTVLYFGLATAGLHYFALVLAEKYQRWQALRVFAKHHKTKPARRENPWDVLGIYKVVAMARLVIKGTSLDGAIDLFQRLGRTYSSKILTQPVLFTCDPRNMRHVLITAFTDFDSSRGIRDHLFRPITPHGIFALDGNEWKTARRLYRDHFSRTRDIVDLDLQERCFRNLEALIPSDNTPFDLQPLFLRLMLDLTTAFAMGVCVDSLRPDQSVEKKRFVDALIHVKKTMARDGFLGPVHVFLSKKEFHASCSTVQHFVEDIIRQKLAVSRPKDKSDSQEDVATAVESCFLDKLMEGSGDVIELRDGVLTLLIAGIDSVASLLSTATFLLSRHQAAQDKLRASILDKVGYELPSFNDLRGLAYLRYVFNETMRVYPPVPFNARTANQDTYLPVGGGPDGEDSVLVEKGARIVFSSWGSHRDLDNFGRDAHEFIPERWENLQADTLAGFIPFNLGPRACPGQNFALMEASYVVVRLLQTFSRIEKGDDKPWKENLGLNLSNKNGTVIKVVRYPDHSGVVKANGHPVIEKVV</sequence>
<dbReference type="InterPro" id="IPR002401">
    <property type="entry name" value="Cyt_P450_E_grp-I"/>
</dbReference>
<dbReference type="InterPro" id="IPR047146">
    <property type="entry name" value="Cyt_P450_E_CYP52_fungi"/>
</dbReference>
<dbReference type="Pfam" id="PF00067">
    <property type="entry name" value="p450"/>
    <property type="match status" value="1"/>
</dbReference>
<dbReference type="PRINTS" id="PR00463">
    <property type="entry name" value="EP450I"/>
</dbReference>
<dbReference type="PROSITE" id="PS00086">
    <property type="entry name" value="CYTOCHROME_P450"/>
    <property type="match status" value="1"/>
</dbReference>